<evidence type="ECO:0000256" key="1">
    <source>
        <dbReference type="SAM" id="MobiDB-lite"/>
    </source>
</evidence>
<accession>A0A5N6JSM8</accession>
<feature type="compositionally biased region" description="Low complexity" evidence="1">
    <location>
        <begin position="122"/>
        <end position="134"/>
    </location>
</feature>
<evidence type="ECO:0000313" key="3">
    <source>
        <dbReference type="Proteomes" id="UP000326757"/>
    </source>
</evidence>
<feature type="compositionally biased region" description="Basic and acidic residues" evidence="1">
    <location>
        <begin position="9"/>
        <end position="24"/>
    </location>
</feature>
<feature type="compositionally biased region" description="Basic and acidic residues" evidence="1">
    <location>
        <begin position="83"/>
        <end position="109"/>
    </location>
</feature>
<gene>
    <name evidence="2" type="ORF">EYC80_010994</name>
</gene>
<proteinExistence type="predicted"/>
<comment type="caution">
    <text evidence="2">The sequence shown here is derived from an EMBL/GenBank/DDBJ whole genome shotgun (WGS) entry which is preliminary data.</text>
</comment>
<reference evidence="2 3" key="1">
    <citation type="submission" date="2019-06" db="EMBL/GenBank/DDBJ databases">
        <title>Genome Sequence of the Brown Rot Fungal Pathogen Monilinia laxa.</title>
        <authorList>
            <person name="De Miccolis Angelini R.M."/>
            <person name="Landi L."/>
            <person name="Abate D."/>
            <person name="Pollastro S."/>
            <person name="Romanazzi G."/>
            <person name="Faretra F."/>
        </authorList>
    </citation>
    <scope>NUCLEOTIDE SEQUENCE [LARGE SCALE GENOMIC DNA]</scope>
    <source>
        <strain evidence="2 3">Mlax316</strain>
    </source>
</reference>
<dbReference type="AlphaFoldDB" id="A0A5N6JSM8"/>
<feature type="compositionally biased region" description="Basic residues" evidence="1">
    <location>
        <begin position="62"/>
        <end position="73"/>
    </location>
</feature>
<feature type="compositionally biased region" description="Basic and acidic residues" evidence="1">
    <location>
        <begin position="139"/>
        <end position="155"/>
    </location>
</feature>
<protein>
    <submittedName>
        <fullName evidence="2">Uncharacterized protein</fullName>
    </submittedName>
</protein>
<dbReference type="OrthoDB" id="3564686at2759"/>
<feature type="region of interest" description="Disordered" evidence="1">
    <location>
        <begin position="178"/>
        <end position="208"/>
    </location>
</feature>
<dbReference type="EMBL" id="VIGI01000017">
    <property type="protein sequence ID" value="KAB8290569.1"/>
    <property type="molecule type" value="Genomic_DNA"/>
</dbReference>
<evidence type="ECO:0000313" key="2">
    <source>
        <dbReference type="EMBL" id="KAB8290569.1"/>
    </source>
</evidence>
<feature type="compositionally biased region" description="Acidic residues" evidence="1">
    <location>
        <begin position="37"/>
        <end position="47"/>
    </location>
</feature>
<organism evidence="2 3">
    <name type="scientific">Monilinia laxa</name>
    <name type="common">Brown rot fungus</name>
    <name type="synonym">Sclerotinia laxa</name>
    <dbReference type="NCBI Taxonomy" id="61186"/>
    <lineage>
        <taxon>Eukaryota</taxon>
        <taxon>Fungi</taxon>
        <taxon>Dikarya</taxon>
        <taxon>Ascomycota</taxon>
        <taxon>Pezizomycotina</taxon>
        <taxon>Leotiomycetes</taxon>
        <taxon>Helotiales</taxon>
        <taxon>Sclerotiniaceae</taxon>
        <taxon>Monilinia</taxon>
    </lineage>
</organism>
<keyword evidence="3" id="KW-1185">Reference proteome</keyword>
<feature type="region of interest" description="Disordered" evidence="1">
    <location>
        <begin position="1"/>
        <end position="155"/>
    </location>
</feature>
<sequence>MPHGSKATAGEKKGLPPSLDDERTTPQILSKLAVLDWESEREFEEENGYQKPPSRREGGSRKSPREHKRHQAPKYRYSPSAYKSEEPSYPEREDYRRFHVPHSYRDHPHSNQVLPRAPSPPISNSEFESSSSSSYTGKEITRKEQDQEELSMREMEERFQECMRLKGTEERLQMEMEDRLRERMRPKGTEERLQMEMEERLRERMRQK</sequence>
<name>A0A5N6JSM8_MONLA</name>
<dbReference type="Proteomes" id="UP000326757">
    <property type="component" value="Unassembled WGS sequence"/>
</dbReference>